<feature type="region of interest" description="Disordered" evidence="1">
    <location>
        <begin position="41"/>
        <end position="87"/>
    </location>
</feature>
<sequence length="236" mass="27225">MAAPARLRASLLRKGVHVLSAKARRKASRTALLKRLFARRQHQRKSTKYDTGSNKDGSQHALCSASYRQRSGTRSTPSPSSAVPSVTPKLVQPPLLRVCRQLRNEAGPIWYTQTTFNVHIINCDARFWSRWDDHVTAIERSFQLRPRTEARGMFISGDPSWQNLKAWLYSRWLKKAKYPALNVPAFPRSGHLPTKIFFKAAHDLLNNYVDREWMIFDLMVEEMRSLALCYDNAWVL</sequence>
<name>A0AAJ0DFN4_9PEZI</name>
<keyword evidence="3" id="KW-1185">Reference proteome</keyword>
<evidence type="ECO:0000256" key="1">
    <source>
        <dbReference type="SAM" id="MobiDB-lite"/>
    </source>
</evidence>
<dbReference type="EMBL" id="JAWDJX010000041">
    <property type="protein sequence ID" value="KAK3049271.1"/>
    <property type="molecule type" value="Genomic_DNA"/>
</dbReference>
<evidence type="ECO:0000313" key="2">
    <source>
        <dbReference type="EMBL" id="KAK3049271.1"/>
    </source>
</evidence>
<dbReference type="AlphaFoldDB" id="A0AAJ0DFN4"/>
<proteinExistence type="predicted"/>
<reference evidence="2" key="1">
    <citation type="submission" date="2023-04" db="EMBL/GenBank/DDBJ databases">
        <title>Black Yeasts Isolated from many extreme environments.</title>
        <authorList>
            <person name="Coleine C."/>
            <person name="Stajich J.E."/>
            <person name="Selbmann L."/>
        </authorList>
    </citation>
    <scope>NUCLEOTIDE SEQUENCE</scope>
    <source>
        <strain evidence="2">CCFEE 5312</strain>
    </source>
</reference>
<comment type="caution">
    <text evidence="2">The sequence shown here is derived from an EMBL/GenBank/DDBJ whole genome shotgun (WGS) entry which is preliminary data.</text>
</comment>
<feature type="compositionally biased region" description="Low complexity" evidence="1">
    <location>
        <begin position="70"/>
        <end position="87"/>
    </location>
</feature>
<protein>
    <submittedName>
        <fullName evidence="2">Uncharacterized protein</fullName>
    </submittedName>
</protein>
<organism evidence="2 3">
    <name type="scientific">Extremus antarcticus</name>
    <dbReference type="NCBI Taxonomy" id="702011"/>
    <lineage>
        <taxon>Eukaryota</taxon>
        <taxon>Fungi</taxon>
        <taxon>Dikarya</taxon>
        <taxon>Ascomycota</taxon>
        <taxon>Pezizomycotina</taxon>
        <taxon>Dothideomycetes</taxon>
        <taxon>Dothideomycetidae</taxon>
        <taxon>Mycosphaerellales</taxon>
        <taxon>Extremaceae</taxon>
        <taxon>Extremus</taxon>
    </lineage>
</organism>
<accession>A0AAJ0DFN4</accession>
<dbReference type="Proteomes" id="UP001271007">
    <property type="component" value="Unassembled WGS sequence"/>
</dbReference>
<gene>
    <name evidence="2" type="ORF">LTR09_009449</name>
</gene>
<evidence type="ECO:0000313" key="3">
    <source>
        <dbReference type="Proteomes" id="UP001271007"/>
    </source>
</evidence>